<evidence type="ECO:0000313" key="2">
    <source>
        <dbReference type="EMBL" id="TMJ00334.1"/>
    </source>
</evidence>
<comment type="caution">
    <text evidence="2">The sequence shown here is derived from an EMBL/GenBank/DDBJ whole genome shotgun (WGS) entry which is preliminary data.</text>
</comment>
<proteinExistence type="predicted"/>
<gene>
    <name evidence="2" type="ORF">E6H01_09855</name>
</gene>
<protein>
    <submittedName>
        <fullName evidence="2">Uncharacterized protein</fullName>
    </submittedName>
</protein>
<dbReference type="EMBL" id="VBAL01000118">
    <property type="protein sequence ID" value="TMJ00334.1"/>
    <property type="molecule type" value="Genomic_DNA"/>
</dbReference>
<name>A0A537KX63_9BACT</name>
<accession>A0A537KX63</accession>
<dbReference type="AlphaFoldDB" id="A0A537KX63"/>
<dbReference type="Proteomes" id="UP000319353">
    <property type="component" value="Unassembled WGS sequence"/>
</dbReference>
<organism evidence="2 3">
    <name type="scientific">Candidatus Segetimicrobium genomatis</name>
    <dbReference type="NCBI Taxonomy" id="2569760"/>
    <lineage>
        <taxon>Bacteria</taxon>
        <taxon>Bacillati</taxon>
        <taxon>Candidatus Sysuimicrobiota</taxon>
        <taxon>Candidatus Sysuimicrobiia</taxon>
        <taxon>Candidatus Sysuimicrobiales</taxon>
        <taxon>Candidatus Segetimicrobiaceae</taxon>
        <taxon>Candidatus Segetimicrobium</taxon>
    </lineage>
</organism>
<sequence>MAGRPPAVLSRSCRRSPPCLPPPARTVRCLRPRGLPVPQRGGRARCGPAVEQRSPGLRRSRRCRPCRRC</sequence>
<reference evidence="2 3" key="1">
    <citation type="journal article" date="2019" name="Nat. Microbiol.">
        <title>Mediterranean grassland soil C-N compound turnover is dependent on rainfall and depth, and is mediated by genomically divergent microorganisms.</title>
        <authorList>
            <person name="Diamond S."/>
            <person name="Andeer P.F."/>
            <person name="Li Z."/>
            <person name="Crits-Christoph A."/>
            <person name="Burstein D."/>
            <person name="Anantharaman K."/>
            <person name="Lane K.R."/>
            <person name="Thomas B.C."/>
            <person name="Pan C."/>
            <person name="Northen T.R."/>
            <person name="Banfield J.F."/>
        </authorList>
    </citation>
    <scope>NUCLEOTIDE SEQUENCE [LARGE SCALE GENOMIC DNA]</scope>
    <source>
        <strain evidence="2">NP_4</strain>
    </source>
</reference>
<feature type="region of interest" description="Disordered" evidence="1">
    <location>
        <begin position="30"/>
        <end position="51"/>
    </location>
</feature>
<evidence type="ECO:0000256" key="1">
    <source>
        <dbReference type="SAM" id="MobiDB-lite"/>
    </source>
</evidence>
<evidence type="ECO:0000313" key="3">
    <source>
        <dbReference type="Proteomes" id="UP000319353"/>
    </source>
</evidence>